<dbReference type="SUPFAM" id="SSF50729">
    <property type="entry name" value="PH domain-like"/>
    <property type="match status" value="1"/>
</dbReference>
<dbReference type="Gene3D" id="2.30.29.30">
    <property type="entry name" value="Pleckstrin-homology domain (PH domain)/Phosphotyrosine-binding domain (PTB)"/>
    <property type="match status" value="1"/>
</dbReference>
<evidence type="ECO:0000256" key="3">
    <source>
        <dbReference type="ARBA" id="ARBA00022490"/>
    </source>
</evidence>
<dbReference type="SMR" id="M2YMM6"/>
<feature type="compositionally biased region" description="Low complexity" evidence="5">
    <location>
        <begin position="26"/>
        <end position="35"/>
    </location>
</feature>
<comment type="subcellular location">
    <subcellularLocation>
        <location evidence="1">Cytoplasm</location>
    </subcellularLocation>
</comment>
<comment type="similarity">
    <text evidence="2">Belongs to the DCP1 family.</text>
</comment>
<dbReference type="InterPro" id="IPR011993">
    <property type="entry name" value="PH-like_dom_sf"/>
</dbReference>
<dbReference type="Proteomes" id="UP000016933">
    <property type="component" value="Unassembled WGS sequence"/>
</dbReference>
<organism evidence="6 7">
    <name type="scientific">Dothistroma septosporum (strain NZE10 / CBS 128990)</name>
    <name type="common">Red band needle blight fungus</name>
    <name type="synonym">Mycosphaerella pini</name>
    <dbReference type="NCBI Taxonomy" id="675120"/>
    <lineage>
        <taxon>Eukaryota</taxon>
        <taxon>Fungi</taxon>
        <taxon>Dikarya</taxon>
        <taxon>Ascomycota</taxon>
        <taxon>Pezizomycotina</taxon>
        <taxon>Dothideomycetes</taxon>
        <taxon>Dothideomycetidae</taxon>
        <taxon>Mycosphaerellales</taxon>
        <taxon>Mycosphaerellaceae</taxon>
        <taxon>Dothistroma</taxon>
    </lineage>
</organism>
<reference evidence="7" key="1">
    <citation type="journal article" date="2012" name="PLoS Genet.">
        <title>The genomes of the fungal plant pathogens Cladosporium fulvum and Dothistroma septosporum reveal adaptation to different hosts and lifestyles but also signatures of common ancestry.</title>
        <authorList>
            <person name="de Wit P.J.G.M."/>
            <person name="van der Burgt A."/>
            <person name="Oekmen B."/>
            <person name="Stergiopoulos I."/>
            <person name="Abd-Elsalam K.A."/>
            <person name="Aerts A.L."/>
            <person name="Bahkali A.H."/>
            <person name="Beenen H.G."/>
            <person name="Chettri P."/>
            <person name="Cox M.P."/>
            <person name="Datema E."/>
            <person name="de Vries R.P."/>
            <person name="Dhillon B."/>
            <person name="Ganley A.R."/>
            <person name="Griffiths S.A."/>
            <person name="Guo Y."/>
            <person name="Hamelin R.C."/>
            <person name="Henrissat B."/>
            <person name="Kabir M.S."/>
            <person name="Jashni M.K."/>
            <person name="Kema G."/>
            <person name="Klaubauf S."/>
            <person name="Lapidus A."/>
            <person name="Levasseur A."/>
            <person name="Lindquist E."/>
            <person name="Mehrabi R."/>
            <person name="Ohm R.A."/>
            <person name="Owen T.J."/>
            <person name="Salamov A."/>
            <person name="Schwelm A."/>
            <person name="Schijlen E."/>
            <person name="Sun H."/>
            <person name="van den Burg H.A."/>
            <person name="van Ham R.C.H.J."/>
            <person name="Zhang S."/>
            <person name="Goodwin S.B."/>
            <person name="Grigoriev I.V."/>
            <person name="Collemare J."/>
            <person name="Bradshaw R.E."/>
        </authorList>
    </citation>
    <scope>NUCLEOTIDE SEQUENCE [LARGE SCALE GENOMIC DNA]</scope>
    <source>
        <strain evidence="7">NZE10 / CBS 128990</strain>
    </source>
</reference>
<dbReference type="PANTHER" id="PTHR16290:SF0">
    <property type="entry name" value="DECAPPING PROTEIN 1, ISOFORM A"/>
    <property type="match status" value="1"/>
</dbReference>
<keyword evidence="4" id="KW-0507">mRNA processing</keyword>
<dbReference type="InterPro" id="IPR010334">
    <property type="entry name" value="Dcp1"/>
</dbReference>
<keyword evidence="7" id="KW-1185">Reference proteome</keyword>
<dbReference type="eggNOG" id="KOG2868">
    <property type="taxonomic scope" value="Eukaryota"/>
</dbReference>
<dbReference type="GO" id="GO:0000290">
    <property type="term" value="P:deadenylation-dependent decapping of nuclear-transcribed mRNA"/>
    <property type="evidence" value="ECO:0007669"/>
    <property type="project" value="InterPro"/>
</dbReference>
<evidence type="ECO:0000256" key="5">
    <source>
        <dbReference type="SAM" id="MobiDB-lite"/>
    </source>
</evidence>
<dbReference type="AlphaFoldDB" id="M2YMM6"/>
<evidence type="ECO:0000256" key="4">
    <source>
        <dbReference type="ARBA" id="ARBA00022664"/>
    </source>
</evidence>
<dbReference type="OMA" id="TNEFIII"/>
<accession>M2YMM6</accession>
<evidence type="ECO:0000256" key="1">
    <source>
        <dbReference type="ARBA" id="ARBA00004496"/>
    </source>
</evidence>
<dbReference type="PANTHER" id="PTHR16290">
    <property type="entry name" value="TRANSCRIPTION FACTOR SMIF DECAPPING ENZYME DCP1"/>
    <property type="match status" value="1"/>
</dbReference>
<evidence type="ECO:0000256" key="2">
    <source>
        <dbReference type="ARBA" id="ARBA00008778"/>
    </source>
</evidence>
<feature type="region of interest" description="Disordered" evidence="5">
    <location>
        <begin position="1"/>
        <end position="48"/>
    </location>
</feature>
<protein>
    <recommendedName>
        <fullName evidence="8">PH domain-like protein</fullName>
    </recommendedName>
</protein>
<gene>
    <name evidence="6" type="ORF">DOTSEDRAFT_173892</name>
</gene>
<evidence type="ECO:0000313" key="7">
    <source>
        <dbReference type="Proteomes" id="UP000016933"/>
    </source>
</evidence>
<dbReference type="GO" id="GO:0031087">
    <property type="term" value="P:deadenylation-independent decapping of nuclear-transcribed mRNA"/>
    <property type="evidence" value="ECO:0007669"/>
    <property type="project" value="TreeGrafter"/>
</dbReference>
<dbReference type="HOGENOM" id="CLU_058649_0_1_1"/>
<dbReference type="GO" id="GO:0003729">
    <property type="term" value="F:mRNA binding"/>
    <property type="evidence" value="ECO:0007669"/>
    <property type="project" value="TreeGrafter"/>
</dbReference>
<dbReference type="Pfam" id="PF06058">
    <property type="entry name" value="DCP1"/>
    <property type="match status" value="1"/>
</dbReference>
<dbReference type="CDD" id="cd13182">
    <property type="entry name" value="EVH1-like_Dcp1"/>
    <property type="match status" value="1"/>
</dbReference>
<dbReference type="GO" id="GO:0000932">
    <property type="term" value="C:P-body"/>
    <property type="evidence" value="ECO:0007669"/>
    <property type="project" value="TreeGrafter"/>
</dbReference>
<evidence type="ECO:0000313" key="6">
    <source>
        <dbReference type="EMBL" id="EME43190.1"/>
    </source>
</evidence>
<sequence>MPPKKKASRAGYHPPPQPIVSDYDTDTANLTDTNAINSIPEPPPDRSNAQLNNTVLRRWIPDLESILAIAPFAVLYNFSPETEQWDKCETQGSLFVLQLIAVPFPRYQVVILNRRNPENLQLNIVSTEQIEVTNEFIIITTQDLQKGTVQVQGIWMYSDGDIPPENSREAIAQTIMECAQKAEQYTQDFGPDDDGAYDGAYDGAHAQDVHDQDLGAALTASEREPEPESVGLGQLPQEHKLDLATLFGKSQAQQIPLQQQQQQICASTSDSDFFRIPAGLSEQTQRFDTPPIQAPSTQQSALLDLFKNAKRE</sequence>
<dbReference type="OrthoDB" id="440673at2759"/>
<reference evidence="6 7" key="2">
    <citation type="journal article" date="2012" name="PLoS Pathog.">
        <title>Diverse lifestyles and strategies of plant pathogenesis encoded in the genomes of eighteen Dothideomycetes fungi.</title>
        <authorList>
            <person name="Ohm R.A."/>
            <person name="Feau N."/>
            <person name="Henrissat B."/>
            <person name="Schoch C.L."/>
            <person name="Horwitz B.A."/>
            <person name="Barry K.W."/>
            <person name="Condon B.J."/>
            <person name="Copeland A.C."/>
            <person name="Dhillon B."/>
            <person name="Glaser F."/>
            <person name="Hesse C.N."/>
            <person name="Kosti I."/>
            <person name="LaButti K."/>
            <person name="Lindquist E.A."/>
            <person name="Lucas S."/>
            <person name="Salamov A.A."/>
            <person name="Bradshaw R.E."/>
            <person name="Ciuffetti L."/>
            <person name="Hamelin R.C."/>
            <person name="Kema G.H.J."/>
            <person name="Lawrence C."/>
            <person name="Scott J.A."/>
            <person name="Spatafora J.W."/>
            <person name="Turgeon B.G."/>
            <person name="de Wit P.J.G.M."/>
            <person name="Zhong S."/>
            <person name="Goodwin S.B."/>
            <person name="Grigoriev I.V."/>
        </authorList>
    </citation>
    <scope>NUCLEOTIDE SEQUENCE [LARGE SCALE GENOMIC DNA]</scope>
    <source>
        <strain evidence="7">NZE10 / CBS 128990</strain>
    </source>
</reference>
<proteinExistence type="inferred from homology"/>
<dbReference type="GO" id="GO:0008047">
    <property type="term" value="F:enzyme activator activity"/>
    <property type="evidence" value="ECO:0007669"/>
    <property type="project" value="InterPro"/>
</dbReference>
<dbReference type="EMBL" id="KB446540">
    <property type="protein sequence ID" value="EME43190.1"/>
    <property type="molecule type" value="Genomic_DNA"/>
</dbReference>
<dbReference type="GO" id="GO:0006397">
    <property type="term" value="P:mRNA processing"/>
    <property type="evidence" value="ECO:0007669"/>
    <property type="project" value="UniProtKB-KW"/>
</dbReference>
<dbReference type="STRING" id="675120.M2YMM6"/>
<evidence type="ECO:0008006" key="8">
    <source>
        <dbReference type="Google" id="ProtNLM"/>
    </source>
</evidence>
<name>M2YMM6_DOTSN</name>
<keyword evidence="3" id="KW-0963">Cytoplasm</keyword>
<feature type="region of interest" description="Disordered" evidence="5">
    <location>
        <begin position="278"/>
        <end position="312"/>
    </location>
</feature>